<reference evidence="3 4" key="1">
    <citation type="journal article" date="2023" name="Hortic Res">
        <title>Pangenome of water caltrop reveals structural variations and asymmetric subgenome divergence after allopolyploidization.</title>
        <authorList>
            <person name="Zhang X."/>
            <person name="Chen Y."/>
            <person name="Wang L."/>
            <person name="Yuan Y."/>
            <person name="Fang M."/>
            <person name="Shi L."/>
            <person name="Lu R."/>
            <person name="Comes H.P."/>
            <person name="Ma Y."/>
            <person name="Chen Y."/>
            <person name="Huang G."/>
            <person name="Zhou Y."/>
            <person name="Zheng Z."/>
            <person name="Qiu Y."/>
        </authorList>
    </citation>
    <scope>NUCLEOTIDE SEQUENCE [LARGE SCALE GENOMIC DNA]</scope>
    <source>
        <tissue evidence="3">Roots</tissue>
    </source>
</reference>
<feature type="region of interest" description="Disordered" evidence="1">
    <location>
        <begin position="13"/>
        <end position="66"/>
    </location>
</feature>
<dbReference type="PANTHER" id="PTHR31923:SF4">
    <property type="entry name" value="BSD DOMAIN-CONTAINING PROTEIN"/>
    <property type="match status" value="1"/>
</dbReference>
<dbReference type="SUPFAM" id="SSF140383">
    <property type="entry name" value="BSD domain-like"/>
    <property type="match status" value="1"/>
</dbReference>
<feature type="compositionally biased region" description="Polar residues" evidence="1">
    <location>
        <begin position="47"/>
        <end position="56"/>
    </location>
</feature>
<proteinExistence type="predicted"/>
<feature type="compositionally biased region" description="Acidic residues" evidence="1">
    <location>
        <begin position="397"/>
        <end position="412"/>
    </location>
</feature>
<accession>A0AAN7L232</accession>
<evidence type="ECO:0000313" key="3">
    <source>
        <dbReference type="EMBL" id="KAK4775994.1"/>
    </source>
</evidence>
<evidence type="ECO:0000259" key="2">
    <source>
        <dbReference type="PROSITE" id="PS50858"/>
    </source>
</evidence>
<feature type="region of interest" description="Disordered" evidence="1">
    <location>
        <begin position="347"/>
        <end position="487"/>
    </location>
</feature>
<evidence type="ECO:0000313" key="4">
    <source>
        <dbReference type="Proteomes" id="UP001345219"/>
    </source>
</evidence>
<feature type="compositionally biased region" description="Low complexity" evidence="1">
    <location>
        <begin position="86"/>
        <end position="99"/>
    </location>
</feature>
<gene>
    <name evidence="3" type="ORF">SAY87_023955</name>
</gene>
<dbReference type="InterPro" id="IPR005607">
    <property type="entry name" value="BSD_dom"/>
</dbReference>
<dbReference type="PANTHER" id="PTHR31923">
    <property type="entry name" value="BSD DOMAIN-CONTAINING PROTEIN"/>
    <property type="match status" value="1"/>
</dbReference>
<keyword evidence="4" id="KW-1185">Reference proteome</keyword>
<organism evidence="3 4">
    <name type="scientific">Trapa incisa</name>
    <dbReference type="NCBI Taxonomy" id="236973"/>
    <lineage>
        <taxon>Eukaryota</taxon>
        <taxon>Viridiplantae</taxon>
        <taxon>Streptophyta</taxon>
        <taxon>Embryophyta</taxon>
        <taxon>Tracheophyta</taxon>
        <taxon>Spermatophyta</taxon>
        <taxon>Magnoliopsida</taxon>
        <taxon>eudicotyledons</taxon>
        <taxon>Gunneridae</taxon>
        <taxon>Pentapetalae</taxon>
        <taxon>rosids</taxon>
        <taxon>malvids</taxon>
        <taxon>Myrtales</taxon>
        <taxon>Lythraceae</taxon>
        <taxon>Trapa</taxon>
    </lineage>
</organism>
<dbReference type="PROSITE" id="PS50858">
    <property type="entry name" value="BSD"/>
    <property type="match status" value="1"/>
</dbReference>
<feature type="compositionally biased region" description="Acidic residues" evidence="1">
    <location>
        <begin position="425"/>
        <end position="440"/>
    </location>
</feature>
<feature type="region of interest" description="Disordered" evidence="1">
    <location>
        <begin position="86"/>
        <end position="121"/>
    </location>
</feature>
<dbReference type="Proteomes" id="UP001345219">
    <property type="component" value="Chromosome 18"/>
</dbReference>
<feature type="compositionally biased region" description="Basic and acidic residues" evidence="1">
    <location>
        <begin position="470"/>
        <end position="487"/>
    </location>
</feature>
<feature type="domain" description="BSD" evidence="2">
    <location>
        <begin position="216"/>
        <end position="268"/>
    </location>
</feature>
<feature type="compositionally biased region" description="Polar residues" evidence="1">
    <location>
        <begin position="376"/>
        <end position="392"/>
    </location>
</feature>
<dbReference type="SMART" id="SM00751">
    <property type="entry name" value="BSD"/>
    <property type="match status" value="1"/>
</dbReference>
<dbReference type="Pfam" id="PF03909">
    <property type="entry name" value="BSD"/>
    <property type="match status" value="1"/>
</dbReference>
<feature type="compositionally biased region" description="Low complexity" evidence="1">
    <location>
        <begin position="27"/>
        <end position="39"/>
    </location>
</feature>
<feature type="region of interest" description="Disordered" evidence="1">
    <location>
        <begin position="288"/>
        <end position="320"/>
    </location>
</feature>
<evidence type="ECO:0000256" key="1">
    <source>
        <dbReference type="SAM" id="MobiDB-lite"/>
    </source>
</evidence>
<name>A0AAN7L232_9MYRT</name>
<sequence>MSWLTKTIANSFNLDDDDDFQTEANHSAAAADPSSPPKAKSLHAHSGSPTSQSDQSPRGVKEDLTELKETLTRQFWGVASFLAPLPDSPPSSRDASADPIPKSPTPPGRSSPSPDSIDQDASDDEALIDGIRSDFAEISGKFRTGISKLSQNKTVWEFTKIASNFLQLGSEPESVDADLIGNSVGVTEEVVAFARNIAMHPETWLDFPLSDNDDDSDDFELTDAQHDHALVIERLAPRLGALRIELCPGYMSEGSFWKIYFVLLHPRLSKQDAELLSTPHVVEARAELTQESQNRNKAKLEPGPSATGPSMPEVTSPSHEENLSVFPAADLKSADKHDSLTRATYSTGSSVVEMDKHSVQSDEVQPVDKSVVSEGPSRQTKNQLTHPGSSSRAFDDQHEDDADDWLEEETTEISEVRGTTVPIQNDEDVSFSDLEDDDDMPPSYKNAAYGSDSSTRDSRDWVQLGGSSDDSVRDSGDTKHTGKASVREIKIKESNDWLNLDDIDKM</sequence>
<comment type="caution">
    <text evidence="3">The sequence shown here is derived from an EMBL/GenBank/DDBJ whole genome shotgun (WGS) entry which is preliminary data.</text>
</comment>
<dbReference type="Gene3D" id="1.10.3970.10">
    <property type="entry name" value="BSD domain"/>
    <property type="match status" value="1"/>
</dbReference>
<dbReference type="EMBL" id="JAXIOK010000003">
    <property type="protein sequence ID" value="KAK4775994.1"/>
    <property type="molecule type" value="Genomic_DNA"/>
</dbReference>
<protein>
    <recommendedName>
        <fullName evidence="2">BSD domain-containing protein</fullName>
    </recommendedName>
</protein>
<dbReference type="AlphaFoldDB" id="A0AAN7L232"/>
<dbReference type="InterPro" id="IPR035925">
    <property type="entry name" value="BSD_dom_sf"/>
</dbReference>